<dbReference type="PANTHER" id="PTHR24171">
    <property type="entry name" value="ANKYRIN REPEAT DOMAIN-CONTAINING PROTEIN 39-RELATED"/>
    <property type="match status" value="1"/>
</dbReference>
<evidence type="ECO:0000256" key="1">
    <source>
        <dbReference type="ARBA" id="ARBA00022737"/>
    </source>
</evidence>
<dbReference type="OrthoDB" id="443991at2759"/>
<reference evidence="4" key="1">
    <citation type="submission" date="2021-02" db="EMBL/GenBank/DDBJ databases">
        <authorList>
            <person name="Dougan E. K."/>
            <person name="Rhodes N."/>
            <person name="Thang M."/>
            <person name="Chan C."/>
        </authorList>
    </citation>
    <scope>NUCLEOTIDE SEQUENCE</scope>
</reference>
<protein>
    <submittedName>
        <fullName evidence="4">Myo16 protein</fullName>
    </submittedName>
</protein>
<comment type="caution">
    <text evidence="4">The sequence shown here is derived from an EMBL/GenBank/DDBJ whole genome shotgun (WGS) entry which is preliminary data.</text>
</comment>
<name>A0A812Q5F1_9DINO</name>
<dbReference type="InterPro" id="IPR036770">
    <property type="entry name" value="Ankyrin_rpt-contain_sf"/>
</dbReference>
<dbReference type="Pfam" id="PF12796">
    <property type="entry name" value="Ank_2"/>
    <property type="match status" value="1"/>
</dbReference>
<evidence type="ECO:0000256" key="2">
    <source>
        <dbReference type="ARBA" id="ARBA00023043"/>
    </source>
</evidence>
<proteinExistence type="predicted"/>
<evidence type="ECO:0000256" key="3">
    <source>
        <dbReference type="PROSITE-ProRule" id="PRU00023"/>
    </source>
</evidence>
<dbReference type="SUPFAM" id="SSF48403">
    <property type="entry name" value="Ankyrin repeat"/>
    <property type="match status" value="1"/>
</dbReference>
<dbReference type="PROSITE" id="PS50088">
    <property type="entry name" value="ANK_REPEAT"/>
    <property type="match status" value="2"/>
</dbReference>
<organism evidence="4 5">
    <name type="scientific">Symbiodinium natans</name>
    <dbReference type="NCBI Taxonomy" id="878477"/>
    <lineage>
        <taxon>Eukaryota</taxon>
        <taxon>Sar</taxon>
        <taxon>Alveolata</taxon>
        <taxon>Dinophyceae</taxon>
        <taxon>Suessiales</taxon>
        <taxon>Symbiodiniaceae</taxon>
        <taxon>Symbiodinium</taxon>
    </lineage>
</organism>
<evidence type="ECO:0000313" key="5">
    <source>
        <dbReference type="Proteomes" id="UP000604046"/>
    </source>
</evidence>
<gene>
    <name evidence="4" type="primary">Myo16</name>
    <name evidence="4" type="ORF">SNAT2548_LOCUS20548</name>
</gene>
<dbReference type="Proteomes" id="UP000604046">
    <property type="component" value="Unassembled WGS sequence"/>
</dbReference>
<keyword evidence="2 3" id="KW-0040">ANK repeat</keyword>
<accession>A0A812Q5F1</accession>
<feature type="repeat" description="ANK" evidence="3">
    <location>
        <begin position="611"/>
        <end position="643"/>
    </location>
</feature>
<evidence type="ECO:0000313" key="4">
    <source>
        <dbReference type="EMBL" id="CAE7376158.1"/>
    </source>
</evidence>
<sequence length="719" mass="80075">MPVPWMTNQRRSYIPNIAERALTVKQLCDLRVFLQRLCKAKLLRRRAVAHGERLQWHELNLYHVTDEVVKPVIRFQDKMWQVGDAAGYSWAELVAPEPQAAQLMVSHWWGGRFVDFMHAVDKVMGHKALGIGATLWICTFANNQFGEDFGASIRETPFVRAVQEAETTILMVDRDAGSLRRSWCCLELHYTILQEKSLELYTSAGPVGSEAVSSGPLVDAISEWDVRESAASEQAYRRQILNFIADVPEHSGLLTRDTGELVLVNDRPQLDTSSPDTEKEFMQVHRRAFEDLNMSVRFSVIHSIGPQKRSKGCRIPNTSQRGITLGQLRTFARKASRALTKLLPDVAWEQISTEQVCQHYVLPRTLDRGCSYVELVAEGPQFPSIYIDYQFSMLFAEIMASVEWLAEALSLKDCEVFFFSLLAYNQHRARQEIYANSHHHGNTLVVDKAQSGCHSFLITASSEIRNANSQKDRWSLSKAWRLYNIECAACLGQAVYIACSSGVMACTKLFPNGHSKYGAIDPTITQAMFDIYEADILPCALEGDGKTIWEFLQEGYKGSGPQRLHRRLQRWSAFHLVLVLAGSGQEELASLKKIISIPGFSIQSEFAKGELGECALHQAVAANCQQTVQLLLHAGLSPNATDAMQETPLHYAALAGNSTMVDLLIAASADPFMESTFGETPLEVAAQNAAAFLGHESAHLTGPLERYQTSLGNAACSLS</sequence>
<feature type="repeat" description="ANK" evidence="3">
    <location>
        <begin position="644"/>
        <end position="676"/>
    </location>
</feature>
<dbReference type="Gene3D" id="1.25.40.20">
    <property type="entry name" value="Ankyrin repeat-containing domain"/>
    <property type="match status" value="1"/>
</dbReference>
<dbReference type="SMART" id="SM00248">
    <property type="entry name" value="ANK"/>
    <property type="match status" value="2"/>
</dbReference>
<dbReference type="PROSITE" id="PS50297">
    <property type="entry name" value="ANK_REP_REGION"/>
    <property type="match status" value="1"/>
</dbReference>
<dbReference type="AlphaFoldDB" id="A0A812Q5F1"/>
<dbReference type="InterPro" id="IPR002110">
    <property type="entry name" value="Ankyrin_rpt"/>
</dbReference>
<keyword evidence="5" id="KW-1185">Reference proteome</keyword>
<dbReference type="EMBL" id="CAJNDS010002213">
    <property type="protein sequence ID" value="CAE7376158.1"/>
    <property type="molecule type" value="Genomic_DNA"/>
</dbReference>
<keyword evidence="1" id="KW-0677">Repeat</keyword>
<dbReference type="PANTHER" id="PTHR24171:SF9">
    <property type="entry name" value="ANKYRIN REPEAT DOMAIN-CONTAINING PROTEIN 39"/>
    <property type="match status" value="1"/>
</dbReference>